<dbReference type="InterPro" id="IPR043429">
    <property type="entry name" value="ArtM/GltK/GlnP/TcyL/YhdX-like"/>
</dbReference>
<feature type="transmembrane region" description="Helical" evidence="9">
    <location>
        <begin position="20"/>
        <end position="40"/>
    </location>
</feature>
<dbReference type="InterPro" id="IPR000515">
    <property type="entry name" value="MetI-like"/>
</dbReference>
<evidence type="ECO:0000256" key="5">
    <source>
        <dbReference type="ARBA" id="ARBA00022692"/>
    </source>
</evidence>
<comment type="similarity">
    <text evidence="2">Belongs to the binding-protein-dependent transport system permease family. HisMQ subfamily.</text>
</comment>
<evidence type="ECO:0000259" key="10">
    <source>
        <dbReference type="PROSITE" id="PS50928"/>
    </source>
</evidence>
<keyword evidence="5 9" id="KW-0812">Transmembrane</keyword>
<name>A0A8J6TDS8_9CHLR</name>
<keyword evidence="7 9" id="KW-1133">Transmembrane helix</keyword>
<dbReference type="NCBIfam" id="TIGR01726">
    <property type="entry name" value="HEQRo_perm_3TM"/>
    <property type="match status" value="1"/>
</dbReference>
<dbReference type="GO" id="GO:0022857">
    <property type="term" value="F:transmembrane transporter activity"/>
    <property type="evidence" value="ECO:0007669"/>
    <property type="project" value="InterPro"/>
</dbReference>
<feature type="domain" description="ABC transmembrane type-1" evidence="10">
    <location>
        <begin position="16"/>
        <end position="228"/>
    </location>
</feature>
<dbReference type="PANTHER" id="PTHR30614">
    <property type="entry name" value="MEMBRANE COMPONENT OF AMINO ACID ABC TRANSPORTER"/>
    <property type="match status" value="1"/>
</dbReference>
<dbReference type="Proteomes" id="UP000614469">
    <property type="component" value="Unassembled WGS sequence"/>
</dbReference>
<reference evidence="11 12" key="1">
    <citation type="submission" date="2020-08" db="EMBL/GenBank/DDBJ databases">
        <title>Bridging the membrane lipid divide: bacteria of the FCB group superphylum have the potential to synthesize archaeal ether lipids.</title>
        <authorList>
            <person name="Villanueva L."/>
            <person name="Von Meijenfeldt F.A.B."/>
            <person name="Westbye A.B."/>
            <person name="Yadav S."/>
            <person name="Hopmans E.C."/>
            <person name="Dutilh B.E."/>
            <person name="Sinninghe Damste J.S."/>
        </authorList>
    </citation>
    <scope>NUCLEOTIDE SEQUENCE [LARGE SCALE GENOMIC DNA]</scope>
    <source>
        <strain evidence="11">NIOZ-UU36</strain>
    </source>
</reference>
<organism evidence="11 12">
    <name type="scientific">Candidatus Desulfolinea nitratireducens</name>
    <dbReference type="NCBI Taxonomy" id="2841698"/>
    <lineage>
        <taxon>Bacteria</taxon>
        <taxon>Bacillati</taxon>
        <taxon>Chloroflexota</taxon>
        <taxon>Anaerolineae</taxon>
        <taxon>Anaerolineales</taxon>
        <taxon>Anaerolineales incertae sedis</taxon>
        <taxon>Candidatus Desulfolinea</taxon>
    </lineage>
</organism>
<evidence type="ECO:0000256" key="6">
    <source>
        <dbReference type="ARBA" id="ARBA00022970"/>
    </source>
</evidence>
<evidence type="ECO:0000256" key="7">
    <source>
        <dbReference type="ARBA" id="ARBA00022989"/>
    </source>
</evidence>
<accession>A0A8J6TDS8</accession>
<dbReference type="GO" id="GO:0006865">
    <property type="term" value="P:amino acid transport"/>
    <property type="evidence" value="ECO:0007669"/>
    <property type="project" value="UniProtKB-KW"/>
</dbReference>
<evidence type="ECO:0000256" key="3">
    <source>
        <dbReference type="ARBA" id="ARBA00022448"/>
    </source>
</evidence>
<feature type="transmembrane region" description="Helical" evidence="9">
    <location>
        <begin position="61"/>
        <end position="79"/>
    </location>
</feature>
<dbReference type="InterPro" id="IPR010065">
    <property type="entry name" value="AA_ABC_transptr_permease_3TM"/>
</dbReference>
<comment type="caution">
    <text evidence="11">The sequence shown here is derived from an EMBL/GenBank/DDBJ whole genome shotgun (WGS) entry which is preliminary data.</text>
</comment>
<keyword evidence="6" id="KW-0029">Amino-acid transport</keyword>
<proteinExistence type="inferred from homology"/>
<evidence type="ECO:0000313" key="11">
    <source>
        <dbReference type="EMBL" id="MBC8334271.1"/>
    </source>
</evidence>
<dbReference type="PANTHER" id="PTHR30614:SF37">
    <property type="entry name" value="AMINO-ACID ABC TRANSPORTER PERMEASE PROTEIN YHDX-RELATED"/>
    <property type="match status" value="1"/>
</dbReference>
<keyword evidence="4" id="KW-1003">Cell membrane</keyword>
<dbReference type="AlphaFoldDB" id="A0A8J6TDS8"/>
<sequence>MDWLTAEIGELLSRGFVLTIWITGITSIFSLLLGIGVGTLKLIQRPITRQLAIIYIEIHRNVPALVLIIFWAFAFPNIFPLEIRRTIFFDNAIISKISLWTGLSIPYYTLAAGFALTLNTSAYLAELFRAGVGTIEQEHLDSARTLGAPKKTLLWQIIIPQGIRAAFPAISTRLIHNMKNTALASFVAMPEFFHGIQTAITYSFHAVELLLLASAVYLGLSFTFSFLLRWIENRLNQGSLVIQNG</sequence>
<dbReference type="GO" id="GO:0043190">
    <property type="term" value="C:ATP-binding cassette (ABC) transporter complex"/>
    <property type="evidence" value="ECO:0007669"/>
    <property type="project" value="InterPro"/>
</dbReference>
<evidence type="ECO:0000256" key="9">
    <source>
        <dbReference type="RuleBase" id="RU363032"/>
    </source>
</evidence>
<gene>
    <name evidence="11" type="ORF">H8E29_03310</name>
</gene>
<dbReference type="PROSITE" id="PS50928">
    <property type="entry name" value="ABC_TM1"/>
    <property type="match status" value="1"/>
</dbReference>
<evidence type="ECO:0000256" key="8">
    <source>
        <dbReference type="ARBA" id="ARBA00023136"/>
    </source>
</evidence>
<dbReference type="CDD" id="cd06261">
    <property type="entry name" value="TM_PBP2"/>
    <property type="match status" value="1"/>
</dbReference>
<keyword evidence="3 9" id="KW-0813">Transport</keyword>
<dbReference type="InterPro" id="IPR035906">
    <property type="entry name" value="MetI-like_sf"/>
</dbReference>
<dbReference type="SUPFAM" id="SSF161098">
    <property type="entry name" value="MetI-like"/>
    <property type="match status" value="1"/>
</dbReference>
<evidence type="ECO:0000256" key="1">
    <source>
        <dbReference type="ARBA" id="ARBA00004651"/>
    </source>
</evidence>
<dbReference type="Pfam" id="PF00528">
    <property type="entry name" value="BPD_transp_1"/>
    <property type="match status" value="1"/>
</dbReference>
<keyword evidence="8 9" id="KW-0472">Membrane</keyword>
<feature type="transmembrane region" description="Helical" evidence="9">
    <location>
        <begin position="99"/>
        <end position="119"/>
    </location>
</feature>
<comment type="subcellular location">
    <subcellularLocation>
        <location evidence="1 9">Cell membrane</location>
        <topology evidence="1 9">Multi-pass membrane protein</topology>
    </subcellularLocation>
</comment>
<evidence type="ECO:0000256" key="2">
    <source>
        <dbReference type="ARBA" id="ARBA00010072"/>
    </source>
</evidence>
<dbReference type="EMBL" id="JACNJN010000057">
    <property type="protein sequence ID" value="MBC8334271.1"/>
    <property type="molecule type" value="Genomic_DNA"/>
</dbReference>
<evidence type="ECO:0000313" key="12">
    <source>
        <dbReference type="Proteomes" id="UP000614469"/>
    </source>
</evidence>
<feature type="transmembrane region" description="Helical" evidence="9">
    <location>
        <begin position="182"/>
        <end position="204"/>
    </location>
</feature>
<evidence type="ECO:0000256" key="4">
    <source>
        <dbReference type="ARBA" id="ARBA00022475"/>
    </source>
</evidence>
<protein>
    <submittedName>
        <fullName evidence="11">Amino acid ABC transporter permease</fullName>
    </submittedName>
</protein>
<feature type="transmembrane region" description="Helical" evidence="9">
    <location>
        <begin position="210"/>
        <end position="231"/>
    </location>
</feature>
<dbReference type="Gene3D" id="1.10.3720.10">
    <property type="entry name" value="MetI-like"/>
    <property type="match status" value="1"/>
</dbReference>